<dbReference type="Proteomes" id="UP001497516">
    <property type="component" value="Chromosome 6"/>
</dbReference>
<proteinExistence type="predicted"/>
<evidence type="ECO:0000313" key="3">
    <source>
        <dbReference type="Proteomes" id="UP001497516"/>
    </source>
</evidence>
<dbReference type="EMBL" id="OZ034819">
    <property type="protein sequence ID" value="CAL1397177.1"/>
    <property type="molecule type" value="Genomic_DNA"/>
</dbReference>
<keyword evidence="3" id="KW-1185">Reference proteome</keyword>
<protein>
    <recommendedName>
        <fullName evidence="1">Reverse transcriptase zinc-binding domain-containing protein</fullName>
    </recommendedName>
</protein>
<reference evidence="2 3" key="1">
    <citation type="submission" date="2024-04" db="EMBL/GenBank/DDBJ databases">
        <authorList>
            <person name="Fracassetti M."/>
        </authorList>
    </citation>
    <scope>NUCLEOTIDE SEQUENCE [LARGE SCALE GENOMIC DNA]</scope>
</reference>
<sequence>MWALQIPPKLKLFVWQILHRILPTTEALIEKWVLVLPRCPMCCAESETMEHLFWECPVAAALWASSGLEHLGHDLSR</sequence>
<organism evidence="2 3">
    <name type="scientific">Linum trigynum</name>
    <dbReference type="NCBI Taxonomy" id="586398"/>
    <lineage>
        <taxon>Eukaryota</taxon>
        <taxon>Viridiplantae</taxon>
        <taxon>Streptophyta</taxon>
        <taxon>Embryophyta</taxon>
        <taxon>Tracheophyta</taxon>
        <taxon>Spermatophyta</taxon>
        <taxon>Magnoliopsida</taxon>
        <taxon>eudicotyledons</taxon>
        <taxon>Gunneridae</taxon>
        <taxon>Pentapetalae</taxon>
        <taxon>rosids</taxon>
        <taxon>fabids</taxon>
        <taxon>Malpighiales</taxon>
        <taxon>Linaceae</taxon>
        <taxon>Linum</taxon>
    </lineage>
</organism>
<name>A0AAV2FGP1_9ROSI</name>
<dbReference type="Pfam" id="PF13966">
    <property type="entry name" value="zf-RVT"/>
    <property type="match status" value="1"/>
</dbReference>
<gene>
    <name evidence="2" type="ORF">LTRI10_LOCUS37498</name>
</gene>
<evidence type="ECO:0000313" key="2">
    <source>
        <dbReference type="EMBL" id="CAL1397177.1"/>
    </source>
</evidence>
<feature type="domain" description="Reverse transcriptase zinc-binding" evidence="1">
    <location>
        <begin position="1"/>
        <end position="63"/>
    </location>
</feature>
<dbReference type="AlphaFoldDB" id="A0AAV2FGP1"/>
<dbReference type="InterPro" id="IPR026960">
    <property type="entry name" value="RVT-Znf"/>
</dbReference>
<evidence type="ECO:0000259" key="1">
    <source>
        <dbReference type="Pfam" id="PF13966"/>
    </source>
</evidence>
<accession>A0AAV2FGP1</accession>